<dbReference type="CDD" id="cd14264">
    <property type="entry name" value="DAGK_IM"/>
    <property type="match status" value="1"/>
</dbReference>
<evidence type="ECO:0000256" key="22">
    <source>
        <dbReference type="PIRSR" id="PIRSR600829-3"/>
    </source>
</evidence>
<organism evidence="26 28">
    <name type="scientific">Aeromonas caviae</name>
    <name type="common">Aeromonas punctata</name>
    <dbReference type="NCBI Taxonomy" id="648"/>
    <lineage>
        <taxon>Bacteria</taxon>
        <taxon>Pseudomonadati</taxon>
        <taxon>Pseudomonadota</taxon>
        <taxon>Gammaproteobacteria</taxon>
        <taxon>Aeromonadales</taxon>
        <taxon>Aeromonadaceae</taxon>
        <taxon>Aeromonas</taxon>
    </lineage>
</organism>
<feature type="transmembrane region" description="Helical" evidence="24">
    <location>
        <begin position="31"/>
        <end position="51"/>
    </location>
</feature>
<keyword evidence="10 23" id="KW-0479">Metal-binding</keyword>
<feature type="binding site" evidence="22">
    <location>
        <begin position="87"/>
        <end position="89"/>
    </location>
    <ligand>
        <name>ATP</name>
        <dbReference type="ChEBI" id="CHEBI:30616"/>
    </ligand>
</feature>
<evidence type="ECO:0000313" key="28">
    <source>
        <dbReference type="Proteomes" id="UP001160758"/>
    </source>
</evidence>
<feature type="active site" description="Proton acceptor" evidence="20">
    <location>
        <position position="71"/>
    </location>
</feature>
<gene>
    <name evidence="25" type="primary">dgkA</name>
    <name evidence="25" type="ORF">KAM343_16190</name>
    <name evidence="26" type="ORF">N5I07_13835</name>
    <name evidence="27" type="ORF">VCX44_10865</name>
</gene>
<dbReference type="InterPro" id="IPR033718">
    <property type="entry name" value="DAGK_prok"/>
</dbReference>
<feature type="binding site" evidence="22">
    <location>
        <position position="11"/>
    </location>
    <ligand>
        <name>ATP</name>
        <dbReference type="ChEBI" id="CHEBI:30616"/>
    </ligand>
</feature>
<evidence type="ECO:0000256" key="21">
    <source>
        <dbReference type="PIRSR" id="PIRSR600829-2"/>
    </source>
</evidence>
<accession>A0A7I6VDK7</accession>
<evidence type="ECO:0000313" key="29">
    <source>
        <dbReference type="Proteomes" id="UP001304847"/>
    </source>
</evidence>
<dbReference type="GO" id="GO:0005524">
    <property type="term" value="F:ATP binding"/>
    <property type="evidence" value="ECO:0007669"/>
    <property type="project" value="UniProtKB-KW"/>
</dbReference>
<evidence type="ECO:0000256" key="14">
    <source>
        <dbReference type="ARBA" id="ARBA00022842"/>
    </source>
</evidence>
<evidence type="ECO:0000256" key="12">
    <source>
        <dbReference type="ARBA" id="ARBA00022777"/>
    </source>
</evidence>
<keyword evidence="8 24" id="KW-0808">Transferase</keyword>
<feature type="binding site" evidence="21">
    <location>
        <position position="11"/>
    </location>
    <ligand>
        <name>substrate</name>
    </ligand>
</feature>
<keyword evidence="6" id="KW-0444">Lipid biosynthesis</keyword>
<reference evidence="27 29" key="3">
    <citation type="submission" date="2023-12" db="EMBL/GenBank/DDBJ databases">
        <title>Characterization of antibiotic resistance in Aeromonas spp. in hospital effluent.</title>
        <authorList>
            <person name="Negoseki B.R.S."/>
            <person name="Krul D."/>
            <person name="Siqueira A.C."/>
            <person name="Almeida M."/>
            <person name="Mesa D."/>
            <person name="Conte D."/>
            <person name="Dalla-Costa L.M."/>
        </authorList>
    </citation>
    <scope>NUCLEOTIDE SEQUENCE [LARGE SCALE GENOMIC DNA]</scope>
    <source>
        <strain evidence="27 29">36v</strain>
    </source>
</reference>
<comment type="catalytic activity">
    <reaction evidence="24">
        <text>a 1,2-diacyl-sn-glycerol + ATP = a 1,2-diacyl-sn-glycero-3-phosphate + ADP + H(+)</text>
        <dbReference type="Rhea" id="RHEA:10272"/>
        <dbReference type="ChEBI" id="CHEBI:15378"/>
        <dbReference type="ChEBI" id="CHEBI:17815"/>
        <dbReference type="ChEBI" id="CHEBI:30616"/>
        <dbReference type="ChEBI" id="CHEBI:58608"/>
        <dbReference type="ChEBI" id="CHEBI:456216"/>
        <dbReference type="EC" id="2.7.1.107"/>
    </reaction>
</comment>
<keyword evidence="18" id="KW-0594">Phospholipid biosynthesis</keyword>
<evidence type="ECO:0000313" key="27">
    <source>
        <dbReference type="EMBL" id="MEA9436311.1"/>
    </source>
</evidence>
<keyword evidence="15 24" id="KW-1133">Transmembrane helix</keyword>
<evidence type="ECO:0000256" key="7">
    <source>
        <dbReference type="ARBA" id="ARBA00022519"/>
    </source>
</evidence>
<evidence type="ECO:0000313" key="26">
    <source>
        <dbReference type="EMBL" id="MDH1898620.1"/>
    </source>
</evidence>
<comment type="function">
    <text evidence="24">Catalyzes the ATP-dependent phosphorylation of sn-l,2-diacylglycerol (DAG) to phosphatidic acid. Involved in the recycling of diacylglycerol produced as a by-product during membrane-derived oligosaccharide (MDO) biosynthesis.</text>
</comment>
<dbReference type="EC" id="2.7.1.107" evidence="3 24"/>
<keyword evidence="29" id="KW-1185">Reference proteome</keyword>
<keyword evidence="14 23" id="KW-0460">Magnesium</keyword>
<feature type="binding site" evidence="22">
    <location>
        <begin position="96"/>
        <end position="97"/>
    </location>
    <ligand>
        <name>ATP</name>
        <dbReference type="ChEBI" id="CHEBI:30616"/>
    </ligand>
</feature>
<evidence type="ECO:0000256" key="5">
    <source>
        <dbReference type="ARBA" id="ARBA00022475"/>
    </source>
</evidence>
<evidence type="ECO:0000313" key="25">
    <source>
        <dbReference type="EMBL" id="GJA40823.1"/>
    </source>
</evidence>
<feature type="binding site" evidence="21">
    <location>
        <position position="100"/>
    </location>
    <ligand>
        <name>substrate</name>
    </ligand>
</feature>
<dbReference type="Proteomes" id="UP001160758">
    <property type="component" value="Unassembled WGS sequence"/>
</dbReference>
<dbReference type="GO" id="GO:0004143">
    <property type="term" value="F:ATP-dependent diacylglycerol kinase activity"/>
    <property type="evidence" value="ECO:0007669"/>
    <property type="project" value="UniProtKB-EC"/>
</dbReference>
<evidence type="ECO:0000256" key="24">
    <source>
        <dbReference type="RuleBase" id="RU363065"/>
    </source>
</evidence>
<dbReference type="GO" id="GO:0005886">
    <property type="term" value="C:plasma membrane"/>
    <property type="evidence" value="ECO:0007669"/>
    <property type="project" value="UniProtKB-SubCell"/>
</dbReference>
<feature type="binding site" evidence="23">
    <location>
        <position position="78"/>
    </location>
    <ligand>
        <name>a divalent metal cation</name>
        <dbReference type="ChEBI" id="CHEBI:60240"/>
    </ligand>
</feature>
<evidence type="ECO:0000256" key="19">
    <source>
        <dbReference type="ARBA" id="ARBA00023264"/>
    </source>
</evidence>
<keyword evidence="17 24" id="KW-0472">Membrane</keyword>
<feature type="binding site" evidence="23">
    <location>
        <position position="30"/>
    </location>
    <ligand>
        <name>a divalent metal cation</name>
        <dbReference type="ChEBI" id="CHEBI:60240"/>
    </ligand>
</feature>
<proteinExistence type="inferred from homology"/>
<evidence type="ECO:0000256" key="8">
    <source>
        <dbReference type="ARBA" id="ARBA00022679"/>
    </source>
</evidence>
<keyword evidence="5" id="KW-1003">Cell membrane</keyword>
<evidence type="ECO:0000256" key="3">
    <source>
        <dbReference type="ARBA" id="ARBA00012133"/>
    </source>
</evidence>
<dbReference type="PROSITE" id="PS01069">
    <property type="entry name" value="DAGK_PROKAR"/>
    <property type="match status" value="1"/>
</dbReference>
<feature type="binding site" evidence="22">
    <location>
        <position position="30"/>
    </location>
    <ligand>
        <name>ATP</name>
        <dbReference type="ChEBI" id="CHEBI:30616"/>
    </ligand>
</feature>
<keyword evidence="12 24" id="KW-0418">Kinase</keyword>
<dbReference type="AlphaFoldDB" id="A0A7I6VDK7"/>
<evidence type="ECO:0000256" key="23">
    <source>
        <dbReference type="PIRSR" id="PIRSR600829-4"/>
    </source>
</evidence>
<evidence type="ECO:0000256" key="15">
    <source>
        <dbReference type="ARBA" id="ARBA00022989"/>
    </source>
</evidence>
<evidence type="ECO:0000256" key="16">
    <source>
        <dbReference type="ARBA" id="ARBA00023098"/>
    </source>
</evidence>
<dbReference type="GO" id="GO:0006654">
    <property type="term" value="P:phosphatidic acid biosynthetic process"/>
    <property type="evidence" value="ECO:0007669"/>
    <property type="project" value="InterPro"/>
</dbReference>
<reference evidence="25" key="1">
    <citation type="submission" date="2021-07" db="EMBL/GenBank/DDBJ databases">
        <title>Draft genome sequence of carbapenem-resistant Aeromonas spp. in Japan.</title>
        <authorList>
            <person name="Maehana S."/>
            <person name="Suzuki M."/>
            <person name="Kitasato H."/>
        </authorList>
    </citation>
    <scope>NUCLEOTIDE SEQUENCE</scope>
    <source>
        <strain evidence="25">KAM343</strain>
    </source>
</reference>
<dbReference type="GO" id="GO:0046872">
    <property type="term" value="F:metal ion binding"/>
    <property type="evidence" value="ECO:0007669"/>
    <property type="project" value="UniProtKB-KW"/>
</dbReference>
<comment type="subcellular location">
    <subcellularLocation>
        <location evidence="1 24">Cell inner membrane</location>
        <topology evidence="1 24">Multi-pass membrane protein</topology>
    </subcellularLocation>
</comment>
<sequence>MAKPGATGITRIINATGYSMKGLKSAWINEAAFRQELLLILLLMPLAFWIGDSLNEILLLVCISWLVVIVEVLNSAVEAVVDRIGSEHHELSGRAKDLGSAAVFIALTLNALVWGALVGRNLLGWW</sequence>
<evidence type="ECO:0000256" key="13">
    <source>
        <dbReference type="ARBA" id="ARBA00022840"/>
    </source>
</evidence>
<dbReference type="EMBL" id="JAYGOJ010000048">
    <property type="protein sequence ID" value="MEA9436311.1"/>
    <property type="molecule type" value="Genomic_DNA"/>
</dbReference>
<protein>
    <recommendedName>
        <fullName evidence="4 24">Diacylglycerol kinase</fullName>
        <ecNumber evidence="3 24">2.7.1.107</ecNumber>
    </recommendedName>
</protein>
<keyword evidence="13 22" id="KW-0067">ATP-binding</keyword>
<dbReference type="Gene3D" id="1.10.287.3610">
    <property type="match status" value="1"/>
</dbReference>
<evidence type="ECO:0000256" key="9">
    <source>
        <dbReference type="ARBA" id="ARBA00022692"/>
    </source>
</evidence>
<evidence type="ECO:0000256" key="10">
    <source>
        <dbReference type="ARBA" id="ARBA00022723"/>
    </source>
</evidence>
<feature type="binding site" evidence="22">
    <location>
        <position position="18"/>
    </location>
    <ligand>
        <name>ATP</name>
        <dbReference type="ChEBI" id="CHEBI:30616"/>
    </ligand>
</feature>
<dbReference type="EMBL" id="BPNI01000024">
    <property type="protein sequence ID" value="GJA40823.1"/>
    <property type="molecule type" value="Genomic_DNA"/>
</dbReference>
<dbReference type="EMBL" id="JAOCFT010000001">
    <property type="protein sequence ID" value="MDH1898620.1"/>
    <property type="molecule type" value="Genomic_DNA"/>
</dbReference>
<keyword evidence="16 24" id="KW-0443">Lipid metabolism</keyword>
<evidence type="ECO:0000256" key="11">
    <source>
        <dbReference type="ARBA" id="ARBA00022741"/>
    </source>
</evidence>
<evidence type="ECO:0000256" key="20">
    <source>
        <dbReference type="PIRSR" id="PIRSR600829-1"/>
    </source>
</evidence>
<dbReference type="RefSeq" id="WP_109112397.1">
    <property type="nucleotide sequence ID" value="NZ_AP022254.1"/>
</dbReference>
<feature type="transmembrane region" description="Helical" evidence="24">
    <location>
        <begin position="57"/>
        <end position="77"/>
    </location>
</feature>
<feature type="transmembrane region" description="Helical" evidence="24">
    <location>
        <begin position="98"/>
        <end position="117"/>
    </location>
</feature>
<evidence type="ECO:0000256" key="2">
    <source>
        <dbReference type="ARBA" id="ARBA00005967"/>
    </source>
</evidence>
<keyword evidence="9 24" id="KW-0812">Transmembrane</keyword>
<evidence type="ECO:0000256" key="1">
    <source>
        <dbReference type="ARBA" id="ARBA00004429"/>
    </source>
</evidence>
<name>A0A7I6VDK7_AERCA</name>
<dbReference type="PANTHER" id="PTHR34299">
    <property type="entry name" value="DIACYLGLYCEROL KINASE"/>
    <property type="match status" value="1"/>
</dbReference>
<evidence type="ECO:0000256" key="6">
    <source>
        <dbReference type="ARBA" id="ARBA00022516"/>
    </source>
</evidence>
<dbReference type="Pfam" id="PF01219">
    <property type="entry name" value="DAGK_prokar"/>
    <property type="match status" value="1"/>
</dbReference>
<dbReference type="InterPro" id="IPR000829">
    <property type="entry name" value="DAGK"/>
</dbReference>
<keyword evidence="11 22" id="KW-0547">Nucleotide-binding</keyword>
<feature type="binding site" evidence="21">
    <location>
        <begin position="32"/>
        <end position="36"/>
    </location>
    <ligand>
        <name>substrate</name>
    </ligand>
</feature>
<keyword evidence="19 24" id="KW-1208">Phospholipid metabolism</keyword>
<keyword evidence="7 24" id="KW-0997">Cell inner membrane</keyword>
<reference evidence="26" key="2">
    <citation type="submission" date="2022-09" db="EMBL/GenBank/DDBJ databases">
        <title>Intensive care unit water sources are persistently colonized with multi-drug resistant bacteria and are the site of extensive horizontal gene transfer of antibiotic resistance genes.</title>
        <authorList>
            <person name="Diorio-Toth L."/>
        </authorList>
    </citation>
    <scope>NUCLEOTIDE SEQUENCE</scope>
    <source>
        <strain evidence="26">GD03796</strain>
    </source>
</reference>
<dbReference type="Proteomes" id="UP000886939">
    <property type="component" value="Unassembled WGS sequence"/>
</dbReference>
<dbReference type="PANTHER" id="PTHR34299:SF1">
    <property type="entry name" value="DIACYLGLYCEROL KINASE"/>
    <property type="match status" value="1"/>
</dbReference>
<evidence type="ECO:0000256" key="18">
    <source>
        <dbReference type="ARBA" id="ARBA00023209"/>
    </source>
</evidence>
<evidence type="ECO:0000256" key="4">
    <source>
        <dbReference type="ARBA" id="ARBA00017575"/>
    </source>
</evidence>
<dbReference type="Proteomes" id="UP001304847">
    <property type="component" value="Unassembled WGS sequence"/>
</dbReference>
<comment type="similarity">
    <text evidence="2 24">Belongs to the bacterial diacylglycerol kinase family.</text>
</comment>
<feature type="binding site" evidence="22">
    <location>
        <position position="78"/>
    </location>
    <ligand>
        <name>ATP</name>
        <dbReference type="ChEBI" id="CHEBI:30616"/>
    </ligand>
</feature>
<comment type="cofactor">
    <cofactor evidence="23">
        <name>Mg(2+)</name>
        <dbReference type="ChEBI" id="CHEBI:18420"/>
    </cofactor>
    <text evidence="23">Mn(2+), Zn(2+), Cd(2+) and Co(2+) support activity to lesser extents.</text>
</comment>
<feature type="binding site" evidence="21">
    <location>
        <position position="71"/>
    </location>
    <ligand>
        <name>substrate</name>
    </ligand>
</feature>
<comment type="caution">
    <text evidence="26">The sequence shown here is derived from an EMBL/GenBank/DDBJ whole genome shotgun (WGS) entry which is preliminary data.</text>
</comment>
<dbReference type="InterPro" id="IPR036945">
    <property type="entry name" value="DAGK_sf"/>
</dbReference>
<evidence type="ECO:0000256" key="17">
    <source>
        <dbReference type="ARBA" id="ARBA00023136"/>
    </source>
</evidence>